<dbReference type="KEGG" id="abo:ABO_0466"/>
<protein>
    <recommendedName>
        <fullName evidence="1">Type 4 fimbrial biogenesis protein PilX N-terminal domain-containing protein</fullName>
    </recommendedName>
</protein>
<feature type="domain" description="Type 4 fimbrial biogenesis protein PilX N-terminal" evidence="1">
    <location>
        <begin position="16"/>
        <end position="65"/>
    </location>
</feature>
<reference evidence="2 3" key="1">
    <citation type="journal article" date="2006" name="Nat. Biotechnol.">
        <title>Genome sequence of the ubiquitous hydrocarbon-degrading marine bacterium Alcanivorax borkumensis.</title>
        <authorList>
            <person name="Schneiker S."/>
            <person name="Martins dos Santos V.A.P."/>
            <person name="Bartels D."/>
            <person name="Bekel T."/>
            <person name="Brecht M."/>
            <person name="Buhrmester J."/>
            <person name="Chernikova T.N."/>
            <person name="Denaro R."/>
            <person name="Ferrer M."/>
            <person name="Gertler C."/>
            <person name="Goesmann A."/>
            <person name="Golyshina O.V."/>
            <person name="Kaminski F."/>
            <person name="Khachane A.N."/>
            <person name="Lang S."/>
            <person name="Linke B."/>
            <person name="McHardy A.C."/>
            <person name="Meyer F."/>
            <person name="Nechitaylo T."/>
            <person name="Puehler A."/>
            <person name="Regenhardt D."/>
            <person name="Rupp O."/>
            <person name="Sabirova J.S."/>
            <person name="Selbitschka W."/>
            <person name="Yakimov M.M."/>
            <person name="Timmis K.N."/>
            <person name="Vorhoelter F.-J."/>
            <person name="Weidner S."/>
            <person name="Kaiser O."/>
            <person name="Golyshin P.N."/>
        </authorList>
    </citation>
    <scope>NUCLEOTIDE SEQUENCE [LARGE SCALE GENOMIC DNA]</scope>
    <source>
        <strain evidence="3">ATCC 700651 / DSM 11573 / NCIMB 13689 / SK2</strain>
    </source>
</reference>
<accession>Q0VSD4</accession>
<sequence length="183" mass="19388">MGCRMTTNMIIWKRQQGAALVVALLILVVVSLLGVSAMKSSVFSAKVATGTQADAMTFEAAETTLAEAYKELNNMSGADLYTKLAGGELLIRCVTEEDTTKEGACSQGDALDSRGLIVAQSFSKLNGYDPVPGSQISTTGGGAIFVDYKIAMLGESEMSSFNLDNHHLQEALKRGIKPGSEIE</sequence>
<organism evidence="2 3">
    <name type="scientific">Alcanivorax borkumensis (strain ATCC 700651 / DSM 11573 / NCIMB 13689 / SK2)</name>
    <dbReference type="NCBI Taxonomy" id="393595"/>
    <lineage>
        <taxon>Bacteria</taxon>
        <taxon>Pseudomonadati</taxon>
        <taxon>Pseudomonadota</taxon>
        <taxon>Gammaproteobacteria</taxon>
        <taxon>Oceanospirillales</taxon>
        <taxon>Alcanivoracaceae</taxon>
        <taxon>Alcanivorax</taxon>
    </lineage>
</organism>
<dbReference type="Pfam" id="PF14341">
    <property type="entry name" value="PilX_N"/>
    <property type="match status" value="1"/>
</dbReference>
<dbReference type="AlphaFoldDB" id="Q0VSD4"/>
<gene>
    <name evidence="2" type="ordered locus">ABO_0466</name>
</gene>
<evidence type="ECO:0000259" key="1">
    <source>
        <dbReference type="Pfam" id="PF14341"/>
    </source>
</evidence>
<dbReference type="EMBL" id="AM286690">
    <property type="protein sequence ID" value="CAL15914.1"/>
    <property type="molecule type" value="Genomic_DNA"/>
</dbReference>
<dbReference type="InterPro" id="IPR025746">
    <property type="entry name" value="PilX_N_dom"/>
</dbReference>
<name>Q0VSD4_ALCBS</name>
<dbReference type="STRING" id="393595.ABO_0466"/>
<proteinExistence type="predicted"/>
<evidence type="ECO:0000313" key="3">
    <source>
        <dbReference type="Proteomes" id="UP000008871"/>
    </source>
</evidence>
<evidence type="ECO:0000313" key="2">
    <source>
        <dbReference type="EMBL" id="CAL15914.1"/>
    </source>
</evidence>
<dbReference type="Proteomes" id="UP000008871">
    <property type="component" value="Chromosome"/>
</dbReference>
<dbReference type="HOGENOM" id="CLU_1615539_0_0_6"/>
<keyword evidence="3" id="KW-1185">Reference proteome</keyword>